<reference evidence="2 3" key="1">
    <citation type="submission" date="2017-08" db="EMBL/GenBank/DDBJ databases">
        <title>Aliifodinibius alkalisoli sp. nov., isolated from saline alkaline soil.</title>
        <authorList>
            <person name="Liu D."/>
            <person name="Zhang G."/>
        </authorList>
    </citation>
    <scope>NUCLEOTIDE SEQUENCE [LARGE SCALE GENOMIC DNA]</scope>
    <source>
        <strain evidence="2 3">WN023</strain>
    </source>
</reference>
<dbReference type="Pfam" id="PF04492">
    <property type="entry name" value="Phage_rep_O"/>
    <property type="match status" value="1"/>
</dbReference>
<keyword evidence="3" id="KW-1185">Reference proteome</keyword>
<sequence length="288" mass="33155">MAGLPKEIPYTKVPNFIIEDLMAELRGGELKVAIAICRKTFGFHKKTDGIALSQIMDLTGLAKKTVIDSLRRLVKKKVIHKNISSTPYQYSINVSNHIDAKPQKQKIMKVGPTNLEPGGGLKITPQKVQKLHRSEVQKLNPQKKPIKEIKRNTTNSSGLSDNIVEIIETWNTVFERKMNIDNNRDIEKVKSALNDFSADQICRAIFNRSEAEYYKTIPWHRDNPEMFFSIPQYIRNDLQRKPEGIFTFEEMTNKVGETPGMTTDYFEMVPKMKDDRDRPLWKLKASDM</sequence>
<feature type="domain" description="Bacteriophage lambda Replication protein O N-terminal" evidence="1">
    <location>
        <begin position="10"/>
        <end position="85"/>
    </location>
</feature>
<evidence type="ECO:0000313" key="2">
    <source>
        <dbReference type="EMBL" id="PAU93722.1"/>
    </source>
</evidence>
<evidence type="ECO:0000313" key="3">
    <source>
        <dbReference type="Proteomes" id="UP000218831"/>
    </source>
</evidence>
<dbReference type="OrthoDB" id="1821976at2"/>
<dbReference type="NCBIfam" id="TIGR01610">
    <property type="entry name" value="phage_O_Nterm"/>
    <property type="match status" value="1"/>
</dbReference>
<protein>
    <recommendedName>
        <fullName evidence="1">Bacteriophage lambda Replication protein O N-terminal domain-containing protein</fullName>
    </recommendedName>
</protein>
<dbReference type="EMBL" id="NSKE01000007">
    <property type="protein sequence ID" value="PAU93722.1"/>
    <property type="molecule type" value="Genomic_DNA"/>
</dbReference>
<accession>A0A2A2GA84</accession>
<dbReference type="RefSeq" id="WP_095606913.1">
    <property type="nucleotide sequence ID" value="NZ_NSKE01000007.1"/>
</dbReference>
<dbReference type="GO" id="GO:0006260">
    <property type="term" value="P:DNA replication"/>
    <property type="evidence" value="ECO:0007669"/>
    <property type="project" value="InterPro"/>
</dbReference>
<dbReference type="InterPro" id="IPR036388">
    <property type="entry name" value="WH-like_DNA-bd_sf"/>
</dbReference>
<dbReference type="Proteomes" id="UP000218831">
    <property type="component" value="Unassembled WGS sequence"/>
</dbReference>
<comment type="caution">
    <text evidence="2">The sequence shown here is derived from an EMBL/GenBank/DDBJ whole genome shotgun (WGS) entry which is preliminary data.</text>
</comment>
<dbReference type="AlphaFoldDB" id="A0A2A2GA84"/>
<name>A0A2A2GA84_9BACT</name>
<evidence type="ECO:0000259" key="1">
    <source>
        <dbReference type="Pfam" id="PF04492"/>
    </source>
</evidence>
<dbReference type="InterPro" id="IPR006497">
    <property type="entry name" value="Phage_lambda_VrpO_N"/>
</dbReference>
<gene>
    <name evidence="2" type="ORF">CK503_11260</name>
</gene>
<proteinExistence type="predicted"/>
<dbReference type="Gene3D" id="1.10.10.10">
    <property type="entry name" value="Winged helix-like DNA-binding domain superfamily/Winged helix DNA-binding domain"/>
    <property type="match status" value="1"/>
</dbReference>
<organism evidence="2 3">
    <name type="scientific">Fodinibius salipaludis</name>
    <dbReference type="NCBI Taxonomy" id="2032627"/>
    <lineage>
        <taxon>Bacteria</taxon>
        <taxon>Pseudomonadati</taxon>
        <taxon>Balneolota</taxon>
        <taxon>Balneolia</taxon>
        <taxon>Balneolales</taxon>
        <taxon>Balneolaceae</taxon>
        <taxon>Fodinibius</taxon>
    </lineage>
</organism>